<accession>A0A7K6THW8</accession>
<feature type="non-terminal residue" evidence="1">
    <location>
        <position position="1"/>
    </location>
</feature>
<organism evidence="1 2">
    <name type="scientific">Caloenas nicobarica</name>
    <name type="common">Nicobar pigeon</name>
    <dbReference type="NCBI Taxonomy" id="187106"/>
    <lineage>
        <taxon>Eukaryota</taxon>
        <taxon>Metazoa</taxon>
        <taxon>Chordata</taxon>
        <taxon>Craniata</taxon>
        <taxon>Vertebrata</taxon>
        <taxon>Euteleostomi</taxon>
        <taxon>Archelosauria</taxon>
        <taxon>Archosauria</taxon>
        <taxon>Dinosauria</taxon>
        <taxon>Saurischia</taxon>
        <taxon>Theropoda</taxon>
        <taxon>Coelurosauria</taxon>
        <taxon>Aves</taxon>
        <taxon>Neognathae</taxon>
        <taxon>Neoaves</taxon>
        <taxon>Columbimorphae</taxon>
        <taxon>Columbiformes</taxon>
        <taxon>Columbidae</taxon>
        <taxon>Caloenas</taxon>
    </lineage>
</organism>
<feature type="non-terminal residue" evidence="1">
    <location>
        <position position="88"/>
    </location>
</feature>
<dbReference type="Proteomes" id="UP000546235">
    <property type="component" value="Unassembled WGS sequence"/>
</dbReference>
<keyword evidence="2" id="KW-1185">Reference proteome</keyword>
<gene>
    <name evidence="1" type="primary">Erv31_6</name>
    <name evidence="1" type="ORF">CALNIC_R14943</name>
</gene>
<evidence type="ECO:0000313" key="2">
    <source>
        <dbReference type="Proteomes" id="UP000546235"/>
    </source>
</evidence>
<evidence type="ECO:0000313" key="1">
    <source>
        <dbReference type="EMBL" id="NWX10224.1"/>
    </source>
</evidence>
<dbReference type="AlphaFoldDB" id="A0A7K6THW8"/>
<protein>
    <submittedName>
        <fullName evidence="1">ENR1 protein</fullName>
    </submittedName>
</protein>
<sequence length="88" mass="9977">TDNCRVCFVNETADNPYRDVNDLKTFWEDPGQNDSVRSAPDGLFWICGRKAYSKLPRDWKGTCSIGIIQPAFFLLPKEKGNKILGKPL</sequence>
<dbReference type="EMBL" id="VZSB01003433">
    <property type="protein sequence ID" value="NWX10224.1"/>
    <property type="molecule type" value="Genomic_DNA"/>
</dbReference>
<proteinExistence type="predicted"/>
<reference evidence="1 2" key="1">
    <citation type="submission" date="2019-09" db="EMBL/GenBank/DDBJ databases">
        <title>Bird 10,000 Genomes (B10K) Project - Family phase.</title>
        <authorList>
            <person name="Zhang G."/>
        </authorList>
    </citation>
    <scope>NUCLEOTIDE SEQUENCE [LARGE SCALE GENOMIC DNA]</scope>
    <source>
        <strain evidence="1">OUT-0007</strain>
        <tissue evidence="1">Blood</tissue>
    </source>
</reference>
<comment type="caution">
    <text evidence="1">The sequence shown here is derived from an EMBL/GenBank/DDBJ whole genome shotgun (WGS) entry which is preliminary data.</text>
</comment>
<name>A0A7K6THW8_CALNI</name>